<dbReference type="AlphaFoldDB" id="A0AAV2KU64"/>
<dbReference type="Proteomes" id="UP001497482">
    <property type="component" value="Chromosome 2"/>
</dbReference>
<dbReference type="EMBL" id="OZ035824">
    <property type="protein sequence ID" value="CAL1593585.1"/>
    <property type="molecule type" value="Genomic_DNA"/>
</dbReference>
<keyword evidence="2" id="KW-1185">Reference proteome</keyword>
<organism evidence="1 2">
    <name type="scientific">Knipowitschia caucasica</name>
    <name type="common">Caucasian dwarf goby</name>
    <name type="synonym">Pomatoschistus caucasicus</name>
    <dbReference type="NCBI Taxonomy" id="637954"/>
    <lineage>
        <taxon>Eukaryota</taxon>
        <taxon>Metazoa</taxon>
        <taxon>Chordata</taxon>
        <taxon>Craniata</taxon>
        <taxon>Vertebrata</taxon>
        <taxon>Euteleostomi</taxon>
        <taxon>Actinopterygii</taxon>
        <taxon>Neopterygii</taxon>
        <taxon>Teleostei</taxon>
        <taxon>Neoteleostei</taxon>
        <taxon>Acanthomorphata</taxon>
        <taxon>Gobiaria</taxon>
        <taxon>Gobiiformes</taxon>
        <taxon>Gobioidei</taxon>
        <taxon>Gobiidae</taxon>
        <taxon>Gobiinae</taxon>
        <taxon>Knipowitschia</taxon>
    </lineage>
</organism>
<evidence type="ECO:0000313" key="2">
    <source>
        <dbReference type="Proteomes" id="UP001497482"/>
    </source>
</evidence>
<gene>
    <name evidence="1" type="ORF">KC01_LOCUS22664</name>
</gene>
<proteinExistence type="predicted"/>
<evidence type="ECO:0000313" key="1">
    <source>
        <dbReference type="EMBL" id="CAL1593585.1"/>
    </source>
</evidence>
<sequence length="95" mass="11065">MQSMLMHCLKPNARVAAMEDREYQMDRLDFVRNQLNLLIEEIKKKIKAISEDVESKVVRSMVDLWGRTEGKLAWCKASSGAPWGSLRWRTSWPVI</sequence>
<protein>
    <submittedName>
        <fullName evidence="1">Uncharacterized protein</fullName>
    </submittedName>
</protein>
<accession>A0AAV2KU64</accession>
<reference evidence="1 2" key="1">
    <citation type="submission" date="2024-04" db="EMBL/GenBank/DDBJ databases">
        <authorList>
            <person name="Waldvogel A.-M."/>
            <person name="Schoenle A."/>
        </authorList>
    </citation>
    <scope>NUCLEOTIDE SEQUENCE [LARGE SCALE GENOMIC DNA]</scope>
</reference>
<name>A0AAV2KU64_KNICA</name>